<evidence type="ECO:0000256" key="7">
    <source>
        <dbReference type="SAM" id="MobiDB-lite"/>
    </source>
</evidence>
<dbReference type="EMBL" id="JW873953">
    <property type="protein sequence ID" value="AFP06470.1"/>
    <property type="molecule type" value="mRNA"/>
</dbReference>
<evidence type="ECO:0000256" key="1">
    <source>
        <dbReference type="ARBA" id="ARBA00004180"/>
    </source>
</evidence>
<sequence length="221" mass="24955">MEFGVGNGAVPGVDEDPAAAFLAQHQDEIEGIEGEEGLEEPLHSLGTGELNEEVAAVNGEPSQENDADAYAAISQVDQQNQEPDIIRKWREEQIKHLEELDANSCKAEIEWREKAKKELEDWYTQQEEQIEETKTNNRIVDEAFYKQPFSDVIGYVTNIKQHCYNLQQTPEEAVEEVGSGSDWERVLLLCDMNSKSSKQSKDVSRMRSVIISLNQMPLATK</sequence>
<name>V9L3P6_CALMI</name>
<evidence type="ECO:0000256" key="3">
    <source>
        <dbReference type="ARBA" id="ARBA00023136"/>
    </source>
</evidence>
<comment type="function">
    <text evidence="6">Clathrin is the major protein of the polyhedral coat of coated pits and vesicles.</text>
</comment>
<dbReference type="GO" id="GO:0072583">
    <property type="term" value="P:clathrin-dependent endocytosis"/>
    <property type="evidence" value="ECO:0007669"/>
    <property type="project" value="TreeGrafter"/>
</dbReference>
<evidence type="ECO:0000313" key="8">
    <source>
        <dbReference type="EMBL" id="AFP06470.1"/>
    </source>
</evidence>
<dbReference type="GO" id="GO:0006886">
    <property type="term" value="P:intracellular protein transport"/>
    <property type="evidence" value="ECO:0007669"/>
    <property type="project" value="InterPro"/>
</dbReference>
<organism evidence="8">
    <name type="scientific">Callorhinchus milii</name>
    <name type="common">Ghost shark</name>
    <dbReference type="NCBI Taxonomy" id="7868"/>
    <lineage>
        <taxon>Eukaryota</taxon>
        <taxon>Metazoa</taxon>
        <taxon>Chordata</taxon>
        <taxon>Craniata</taxon>
        <taxon>Vertebrata</taxon>
        <taxon>Chondrichthyes</taxon>
        <taxon>Holocephali</taxon>
        <taxon>Chimaeriformes</taxon>
        <taxon>Callorhinchidae</taxon>
        <taxon>Callorhinchus</taxon>
    </lineage>
</organism>
<dbReference type="Pfam" id="PF01086">
    <property type="entry name" value="Clathrin_lg_ch"/>
    <property type="match status" value="1"/>
</dbReference>
<comment type="subcellular location">
    <subcellularLocation>
        <location evidence="1 6">Cytoplasmic vesicle membrane</location>
        <topology evidence="1 6">Peripheral membrane protein</topology>
        <orientation evidence="1 6">Cytoplasmic side</orientation>
    </subcellularLocation>
    <subcellularLocation>
        <location evidence="6">Membrane</location>
        <location evidence="6">Coated pit</location>
        <topology evidence="6">Peripheral membrane protein</topology>
        <orientation evidence="6">Cytoplasmic side</orientation>
    </subcellularLocation>
    <text evidence="6">Cytoplasmic face of coated pits and vesicles.</text>
</comment>
<dbReference type="GO" id="GO:0030132">
    <property type="term" value="C:clathrin coat of coated pit"/>
    <property type="evidence" value="ECO:0007669"/>
    <property type="project" value="InterPro"/>
</dbReference>
<dbReference type="AlphaFoldDB" id="V9L3P6"/>
<dbReference type="GO" id="GO:0032050">
    <property type="term" value="F:clathrin heavy chain binding"/>
    <property type="evidence" value="ECO:0007669"/>
    <property type="project" value="TreeGrafter"/>
</dbReference>
<dbReference type="GO" id="GO:0099631">
    <property type="term" value="C:postsynaptic endocytic zone cytoplasmic component"/>
    <property type="evidence" value="ECO:0007669"/>
    <property type="project" value="TreeGrafter"/>
</dbReference>
<evidence type="ECO:0000256" key="4">
    <source>
        <dbReference type="ARBA" id="ARBA00023176"/>
    </source>
</evidence>
<dbReference type="PANTHER" id="PTHR10639">
    <property type="entry name" value="CLATHRIN LIGHT CHAIN"/>
    <property type="match status" value="1"/>
</dbReference>
<keyword evidence="5 6" id="KW-0968">Cytoplasmic vesicle</keyword>
<feature type="region of interest" description="Disordered" evidence="7">
    <location>
        <begin position="1"/>
        <end position="20"/>
    </location>
</feature>
<dbReference type="PANTHER" id="PTHR10639:SF7">
    <property type="entry name" value="CLATHRIN LIGHT CHAIN"/>
    <property type="match status" value="1"/>
</dbReference>
<comment type="similarity">
    <text evidence="2 6">Belongs to the clathrin light chain family.</text>
</comment>
<reference evidence="8" key="1">
    <citation type="journal article" date="2014" name="Nature">
        <title>Elephant shark genome provides unique insights into gnathostome evolution.</title>
        <authorList>
            <consortium name="International Elephant Shark Genome Sequencing Consortium"/>
            <person name="Venkatesh B."/>
            <person name="Lee A.P."/>
            <person name="Ravi V."/>
            <person name="Maurya A.K."/>
            <person name="Lian M.M."/>
            <person name="Swann J.B."/>
            <person name="Ohta Y."/>
            <person name="Flajnik M.F."/>
            <person name="Sutoh Y."/>
            <person name="Kasahara M."/>
            <person name="Hoon S."/>
            <person name="Gangu V."/>
            <person name="Roy S.W."/>
            <person name="Irimia M."/>
            <person name="Korzh V."/>
            <person name="Kondrychyn I."/>
            <person name="Lim Z.W."/>
            <person name="Tay B.H."/>
            <person name="Tohari S."/>
            <person name="Kong K.W."/>
            <person name="Ho S."/>
            <person name="Lorente-Galdos B."/>
            <person name="Quilez J."/>
            <person name="Marques-Bonet T."/>
            <person name="Raney B.J."/>
            <person name="Ingham P.W."/>
            <person name="Tay A."/>
            <person name="Hillier L.W."/>
            <person name="Minx P."/>
            <person name="Boehm T."/>
            <person name="Wilson R.K."/>
            <person name="Brenner S."/>
            <person name="Warren W.C."/>
        </authorList>
    </citation>
    <scope>NUCLEOTIDE SEQUENCE</scope>
    <source>
        <tissue evidence="8">Brain</tissue>
    </source>
</reference>
<dbReference type="InterPro" id="IPR000996">
    <property type="entry name" value="Clathrin_L-chain"/>
</dbReference>
<evidence type="ECO:0000256" key="2">
    <source>
        <dbReference type="ARBA" id="ARBA00005263"/>
    </source>
</evidence>
<protein>
    <recommendedName>
        <fullName evidence="6">Clathrin light chain</fullName>
    </recommendedName>
</protein>
<evidence type="ECO:0000256" key="6">
    <source>
        <dbReference type="RuleBase" id="RU363137"/>
    </source>
</evidence>
<accession>V9L3P6</accession>
<evidence type="ECO:0000256" key="5">
    <source>
        <dbReference type="ARBA" id="ARBA00023329"/>
    </source>
</evidence>
<dbReference type="GO" id="GO:0030672">
    <property type="term" value="C:synaptic vesicle membrane"/>
    <property type="evidence" value="ECO:0007669"/>
    <property type="project" value="TreeGrafter"/>
</dbReference>
<dbReference type="GO" id="GO:0005198">
    <property type="term" value="F:structural molecule activity"/>
    <property type="evidence" value="ECO:0007669"/>
    <property type="project" value="InterPro"/>
</dbReference>
<proteinExistence type="evidence at transcript level"/>
<keyword evidence="4 6" id="KW-0168">Coated pit</keyword>
<keyword evidence="3 6" id="KW-0472">Membrane</keyword>
<dbReference type="GO" id="GO:0030130">
    <property type="term" value="C:clathrin coat of trans-Golgi network vesicle"/>
    <property type="evidence" value="ECO:0007669"/>
    <property type="project" value="InterPro"/>
</dbReference>